<dbReference type="EMBL" id="OU912926">
    <property type="protein sequence ID" value="CAG9931557.1"/>
    <property type="molecule type" value="Genomic_DNA"/>
</dbReference>
<feature type="transmembrane region" description="Helical" evidence="1">
    <location>
        <begin position="21"/>
        <end position="41"/>
    </location>
</feature>
<protein>
    <submittedName>
        <fullName evidence="3">Sporulation related domain-containing protein</fullName>
    </submittedName>
</protein>
<gene>
    <name evidence="3" type="ORF">NTG6680_0304</name>
</gene>
<dbReference type="Gene3D" id="3.30.70.1070">
    <property type="entry name" value="Sporulation related repeat"/>
    <property type="match status" value="1"/>
</dbReference>
<evidence type="ECO:0000256" key="1">
    <source>
        <dbReference type="SAM" id="Phobius"/>
    </source>
</evidence>
<reference evidence="3 4" key="1">
    <citation type="submission" date="2021-10" db="EMBL/GenBank/DDBJ databases">
        <authorList>
            <person name="Koch H."/>
        </authorList>
    </citation>
    <scope>NUCLEOTIDE SEQUENCE [LARGE SCALE GENOMIC DNA]</scope>
    <source>
        <strain evidence="3">6680</strain>
    </source>
</reference>
<keyword evidence="4" id="KW-1185">Reference proteome</keyword>
<sequence>MSKNTNTRSAGPRQGSSLLTGVLVGMVVGLVIAGGVAWYILKTPSSFVNNVPHEMTKLAADSEKQFPASVAKTAQAPTSAAASGVEEGKPRFEFYKVLTDKQDATVLIQKSSDNAATIENKSASVQSAANATAKETYFLQAGSFSNADDADKLKAKLAMLGIEASVQIVTIPDKGVWHRVHVGPYKGKEEMNNALAVLKQNGVSATPMLAK</sequence>
<evidence type="ECO:0000313" key="3">
    <source>
        <dbReference type="EMBL" id="CAG9931557.1"/>
    </source>
</evidence>
<evidence type="ECO:0000313" key="4">
    <source>
        <dbReference type="Proteomes" id="UP000839052"/>
    </source>
</evidence>
<keyword evidence="1" id="KW-0812">Transmembrane</keyword>
<proteinExistence type="predicted"/>
<name>A0ABM8YVS9_9PROT</name>
<dbReference type="InterPro" id="IPR052521">
    <property type="entry name" value="Cell_div_SPOR-domain"/>
</dbReference>
<dbReference type="PROSITE" id="PS51724">
    <property type="entry name" value="SPOR"/>
    <property type="match status" value="1"/>
</dbReference>
<dbReference type="InterPro" id="IPR007730">
    <property type="entry name" value="SPOR-like_dom"/>
</dbReference>
<organism evidence="3 4">
    <name type="scientific">Candidatus Nitrotoga arctica</name>
    <dbReference type="NCBI Taxonomy" id="453162"/>
    <lineage>
        <taxon>Bacteria</taxon>
        <taxon>Pseudomonadati</taxon>
        <taxon>Pseudomonadota</taxon>
        <taxon>Betaproteobacteria</taxon>
        <taxon>Nitrosomonadales</taxon>
        <taxon>Gallionellaceae</taxon>
        <taxon>Candidatus Nitrotoga</taxon>
    </lineage>
</organism>
<feature type="domain" description="SPOR" evidence="2">
    <location>
        <begin position="131"/>
        <end position="211"/>
    </location>
</feature>
<evidence type="ECO:0000259" key="2">
    <source>
        <dbReference type="PROSITE" id="PS51724"/>
    </source>
</evidence>
<keyword evidence="1" id="KW-0472">Membrane</keyword>
<accession>A0ABM8YVS9</accession>
<dbReference type="Pfam" id="PF05036">
    <property type="entry name" value="SPOR"/>
    <property type="match status" value="1"/>
</dbReference>
<dbReference type="SUPFAM" id="SSF110997">
    <property type="entry name" value="Sporulation related repeat"/>
    <property type="match status" value="1"/>
</dbReference>
<dbReference type="RefSeq" id="WP_239795649.1">
    <property type="nucleotide sequence ID" value="NZ_OU912926.1"/>
</dbReference>
<dbReference type="Proteomes" id="UP000839052">
    <property type="component" value="Chromosome"/>
</dbReference>
<keyword evidence="1" id="KW-1133">Transmembrane helix</keyword>
<dbReference type="PANTHER" id="PTHR38687">
    <property type="entry name" value="CELL DIVISION PROTEIN DEDD-RELATED"/>
    <property type="match status" value="1"/>
</dbReference>
<dbReference type="InterPro" id="IPR036680">
    <property type="entry name" value="SPOR-like_sf"/>
</dbReference>